<evidence type="ECO:0000256" key="2">
    <source>
        <dbReference type="ARBA" id="ARBA00012438"/>
    </source>
</evidence>
<evidence type="ECO:0000256" key="6">
    <source>
        <dbReference type="ARBA" id="ARBA00023012"/>
    </source>
</evidence>
<dbReference type="AlphaFoldDB" id="A0A3B1C7Y5"/>
<dbReference type="Gene3D" id="3.30.450.40">
    <property type="match status" value="1"/>
</dbReference>
<dbReference type="InterPro" id="IPR003018">
    <property type="entry name" value="GAF"/>
</dbReference>
<dbReference type="SMART" id="SM00388">
    <property type="entry name" value="HisKA"/>
    <property type="match status" value="1"/>
</dbReference>
<dbReference type="EMBL" id="UOGC01000110">
    <property type="protein sequence ID" value="VAX20773.1"/>
    <property type="molecule type" value="Genomic_DNA"/>
</dbReference>
<gene>
    <name evidence="8" type="ORF">MNBD_NITROSPINAE01-1188</name>
</gene>
<evidence type="ECO:0000313" key="8">
    <source>
        <dbReference type="EMBL" id="VAX20773.1"/>
    </source>
</evidence>
<keyword evidence="6" id="KW-0902">Two-component regulatory system</keyword>
<dbReference type="InterPro" id="IPR004358">
    <property type="entry name" value="Sig_transdc_His_kin-like_C"/>
</dbReference>
<evidence type="ECO:0000256" key="3">
    <source>
        <dbReference type="ARBA" id="ARBA00022553"/>
    </source>
</evidence>
<accession>A0A3B1C7Y5</accession>
<dbReference type="EC" id="2.7.13.3" evidence="2"/>
<dbReference type="PANTHER" id="PTHR43711:SF31">
    <property type="entry name" value="HISTIDINE KINASE"/>
    <property type="match status" value="1"/>
</dbReference>
<keyword evidence="5" id="KW-0418">Kinase</keyword>
<dbReference type="PRINTS" id="PR00344">
    <property type="entry name" value="BCTRLSENSOR"/>
</dbReference>
<keyword evidence="4" id="KW-0808">Transferase</keyword>
<protein>
    <recommendedName>
        <fullName evidence="2">histidine kinase</fullName>
        <ecNumber evidence="2">2.7.13.3</ecNumber>
    </recommendedName>
</protein>
<feature type="domain" description="Histidine kinase" evidence="7">
    <location>
        <begin position="174"/>
        <end position="379"/>
    </location>
</feature>
<keyword evidence="3" id="KW-0597">Phosphoprotein</keyword>
<dbReference type="SMART" id="SM00387">
    <property type="entry name" value="HATPase_c"/>
    <property type="match status" value="1"/>
</dbReference>
<evidence type="ECO:0000256" key="1">
    <source>
        <dbReference type="ARBA" id="ARBA00000085"/>
    </source>
</evidence>
<dbReference type="PROSITE" id="PS50109">
    <property type="entry name" value="HIS_KIN"/>
    <property type="match status" value="1"/>
</dbReference>
<dbReference type="SUPFAM" id="SSF55874">
    <property type="entry name" value="ATPase domain of HSP90 chaperone/DNA topoisomerase II/histidine kinase"/>
    <property type="match status" value="1"/>
</dbReference>
<reference evidence="8" key="1">
    <citation type="submission" date="2018-06" db="EMBL/GenBank/DDBJ databases">
        <authorList>
            <person name="Zhirakovskaya E."/>
        </authorList>
    </citation>
    <scope>NUCLEOTIDE SEQUENCE</scope>
</reference>
<name>A0A3B1C7Y5_9ZZZZ</name>
<dbReference type="InterPro" id="IPR005467">
    <property type="entry name" value="His_kinase_dom"/>
</dbReference>
<comment type="catalytic activity">
    <reaction evidence="1">
        <text>ATP + protein L-histidine = ADP + protein N-phospho-L-histidine.</text>
        <dbReference type="EC" id="2.7.13.3"/>
    </reaction>
</comment>
<dbReference type="InterPro" id="IPR050736">
    <property type="entry name" value="Sensor_HK_Regulatory"/>
</dbReference>
<dbReference type="InterPro" id="IPR003594">
    <property type="entry name" value="HATPase_dom"/>
</dbReference>
<proteinExistence type="predicted"/>
<dbReference type="GO" id="GO:0000155">
    <property type="term" value="F:phosphorelay sensor kinase activity"/>
    <property type="evidence" value="ECO:0007669"/>
    <property type="project" value="InterPro"/>
</dbReference>
<dbReference type="Pfam" id="PF02518">
    <property type="entry name" value="HATPase_c"/>
    <property type="match status" value="1"/>
</dbReference>
<dbReference type="Pfam" id="PF13185">
    <property type="entry name" value="GAF_2"/>
    <property type="match status" value="1"/>
</dbReference>
<dbReference type="Gene3D" id="3.30.565.10">
    <property type="entry name" value="Histidine kinase-like ATPase, C-terminal domain"/>
    <property type="match status" value="1"/>
</dbReference>
<dbReference type="SUPFAM" id="SSF47384">
    <property type="entry name" value="Homodimeric domain of signal transducing histidine kinase"/>
    <property type="match status" value="1"/>
</dbReference>
<dbReference type="InterPro" id="IPR029016">
    <property type="entry name" value="GAF-like_dom_sf"/>
</dbReference>
<organism evidence="8">
    <name type="scientific">hydrothermal vent metagenome</name>
    <dbReference type="NCBI Taxonomy" id="652676"/>
    <lineage>
        <taxon>unclassified sequences</taxon>
        <taxon>metagenomes</taxon>
        <taxon>ecological metagenomes</taxon>
    </lineage>
</organism>
<dbReference type="SUPFAM" id="SSF55781">
    <property type="entry name" value="GAF domain-like"/>
    <property type="match status" value="1"/>
</dbReference>
<evidence type="ECO:0000256" key="4">
    <source>
        <dbReference type="ARBA" id="ARBA00022679"/>
    </source>
</evidence>
<sequence length="379" mass="41908">MDDKLRMIRFLGQYLAASRSEAQILEMAMIISQYVLGYDHAIIRVLDDDKLTSRKWIGFPREAADLNIGLGEGVCGRVAKSGRTILVEDTLQEPMVLKGVENCRSELCAPLVYNEKVVGVFNVESDKSGFFTERDIGLLETLATQVAAAMETTRLREELSRTEKLSVVGAMASSILHDIRSDIHTLYVSSDLLRNPEIKPERIEKLADTVKSAGENIYGLIEEILEFVRTGKSRISMKRVELLPVLESVVEQARSFAPDNVSVELSAGKNVALEMDRGRFKRMVLNLLRNAVEAMPAGGVVRVVCRQDNDEGVIEVADTGVGIDESQLEKIWEPLYTHGKKAGVGLGMAIVRKIVEEHGWTISVWSVVGQGTTFTIKTG</sequence>
<dbReference type="PANTHER" id="PTHR43711">
    <property type="entry name" value="TWO-COMPONENT HISTIDINE KINASE"/>
    <property type="match status" value="1"/>
</dbReference>
<dbReference type="InterPro" id="IPR036097">
    <property type="entry name" value="HisK_dim/P_sf"/>
</dbReference>
<dbReference type="SMART" id="SM00065">
    <property type="entry name" value="GAF"/>
    <property type="match status" value="1"/>
</dbReference>
<dbReference type="Gene3D" id="1.10.287.130">
    <property type="match status" value="1"/>
</dbReference>
<dbReference type="InterPro" id="IPR003661">
    <property type="entry name" value="HisK_dim/P_dom"/>
</dbReference>
<evidence type="ECO:0000256" key="5">
    <source>
        <dbReference type="ARBA" id="ARBA00022777"/>
    </source>
</evidence>
<evidence type="ECO:0000259" key="7">
    <source>
        <dbReference type="PROSITE" id="PS50109"/>
    </source>
</evidence>
<dbReference type="InterPro" id="IPR036890">
    <property type="entry name" value="HATPase_C_sf"/>
</dbReference>